<proteinExistence type="predicted"/>
<protein>
    <submittedName>
        <fullName evidence="4">Uncharacterized protein LOC113201878</fullName>
    </submittedName>
</protein>
<dbReference type="PROSITE" id="PS51184">
    <property type="entry name" value="JMJC"/>
    <property type="match status" value="1"/>
</dbReference>
<gene>
    <name evidence="4" type="primary">LOC113201878</name>
</gene>
<dbReference type="InterPro" id="IPR003347">
    <property type="entry name" value="JmjC_dom"/>
</dbReference>
<dbReference type="Pfam" id="PF02373">
    <property type="entry name" value="JmjC"/>
    <property type="match status" value="1"/>
</dbReference>
<dbReference type="GO" id="GO:0051864">
    <property type="term" value="F:histone H3K36 demethylase activity"/>
    <property type="evidence" value="ECO:0007669"/>
    <property type="project" value="TreeGrafter"/>
</dbReference>
<evidence type="ECO:0000313" key="4">
    <source>
        <dbReference type="RefSeq" id="XP_026271626.1"/>
    </source>
</evidence>
<dbReference type="PANTHER" id="PTHR10694">
    <property type="entry name" value="LYSINE-SPECIFIC DEMETHYLASE"/>
    <property type="match status" value="1"/>
</dbReference>
<name>A0A6J1RYG8_FRAOC</name>
<feature type="region of interest" description="Disordered" evidence="1">
    <location>
        <begin position="473"/>
        <end position="499"/>
    </location>
</feature>
<dbReference type="GO" id="GO:0000785">
    <property type="term" value="C:chromatin"/>
    <property type="evidence" value="ECO:0007669"/>
    <property type="project" value="TreeGrafter"/>
</dbReference>
<organism evidence="3 4">
    <name type="scientific">Frankliniella occidentalis</name>
    <name type="common">Western flower thrips</name>
    <name type="synonym">Euthrips occidentalis</name>
    <dbReference type="NCBI Taxonomy" id="133901"/>
    <lineage>
        <taxon>Eukaryota</taxon>
        <taxon>Metazoa</taxon>
        <taxon>Ecdysozoa</taxon>
        <taxon>Arthropoda</taxon>
        <taxon>Hexapoda</taxon>
        <taxon>Insecta</taxon>
        <taxon>Pterygota</taxon>
        <taxon>Neoptera</taxon>
        <taxon>Paraneoptera</taxon>
        <taxon>Thysanoptera</taxon>
        <taxon>Terebrantia</taxon>
        <taxon>Thripoidea</taxon>
        <taxon>Thripidae</taxon>
        <taxon>Frankliniella</taxon>
    </lineage>
</organism>
<dbReference type="PANTHER" id="PTHR10694:SF7">
    <property type="entry name" value="[HISTONE H3]-TRIMETHYL-L-LYSINE(9) DEMETHYLASE"/>
    <property type="match status" value="1"/>
</dbReference>
<dbReference type="Gene3D" id="2.60.120.650">
    <property type="entry name" value="Cupin"/>
    <property type="match status" value="1"/>
</dbReference>
<dbReference type="GO" id="GO:0032454">
    <property type="term" value="F:histone H3K9 demethylase activity"/>
    <property type="evidence" value="ECO:0007669"/>
    <property type="project" value="TreeGrafter"/>
</dbReference>
<evidence type="ECO:0000256" key="1">
    <source>
        <dbReference type="SAM" id="MobiDB-lite"/>
    </source>
</evidence>
<sequence>MEAQQVRKIVLTDEKMFKLCEVVDDLWQTDKQIQMDGVFVGEFSKADRDGGSPLSQFVEKLKSHLESAKEGEAEGPKRQFLAAFAAAPGVFGHRAFTCKRYEEFGGVNLCTLEDVEAFSLTATSEPSYSTPTCCTTILDSKGQAALIQHIFSDMKSRAGKVLNRNGSRKYLSSAQVTAMKESYDSFMAKFERMSSEEKSKAAMKMVKDDKRVENIGCACIDAENDLPESPAGGVMYASGIPVEPSDELRMSPQYMMLFMGATTMNRLLKEHYSGVTRPMLYFGTTHTFAPVHVEDGSLFSINFLHYGQPKLWFVVPPRAVNQLRNCLADLKTNSLHSDCPNGPLGHKYYVPTAAWMEEKKIPYKVIIQKPKQAVVLYPNAAHWVVNLGMNCAEASNFPSKMWLPYGLASVKCHCIMDQDFHMDLSAMVAVLQPGWMGWMKSGLIPKDISAEDNPQFYERIVLPCRCSVNAQVKDEVQEEEDEDEEEEEEGGGGQRRVVEELPDLPRKRFKMDYKCTKPSCSQAFKGRKKASVWNHLQTHKGEPKYQEYVAAYNKKYRRPIKSKRKPCSVCGKLIVQSPSNMREHQKRKNCIKPEKAK</sequence>
<feature type="compositionally biased region" description="Acidic residues" evidence="1">
    <location>
        <begin position="476"/>
        <end position="490"/>
    </location>
</feature>
<evidence type="ECO:0000259" key="2">
    <source>
        <dbReference type="PROSITE" id="PS51184"/>
    </source>
</evidence>
<dbReference type="Proteomes" id="UP000504606">
    <property type="component" value="Unplaced"/>
</dbReference>
<dbReference type="GO" id="GO:0005634">
    <property type="term" value="C:nucleus"/>
    <property type="evidence" value="ECO:0007669"/>
    <property type="project" value="TreeGrafter"/>
</dbReference>
<feature type="region of interest" description="Disordered" evidence="1">
    <location>
        <begin position="578"/>
        <end position="597"/>
    </location>
</feature>
<dbReference type="AlphaFoldDB" id="A0A6J1RYG8"/>
<dbReference type="SMART" id="SM00558">
    <property type="entry name" value="JmjC"/>
    <property type="match status" value="1"/>
</dbReference>
<accession>A0A6J1RYG8</accession>
<dbReference type="OrthoDB" id="9547406at2759"/>
<reference evidence="4" key="1">
    <citation type="submission" date="2025-08" db="UniProtKB">
        <authorList>
            <consortium name="RefSeq"/>
        </authorList>
    </citation>
    <scope>IDENTIFICATION</scope>
    <source>
        <tissue evidence="4">Whole organism</tissue>
    </source>
</reference>
<evidence type="ECO:0000313" key="3">
    <source>
        <dbReference type="Proteomes" id="UP000504606"/>
    </source>
</evidence>
<keyword evidence="3" id="KW-1185">Reference proteome</keyword>
<dbReference type="SUPFAM" id="SSF51197">
    <property type="entry name" value="Clavaminate synthase-like"/>
    <property type="match status" value="1"/>
</dbReference>
<dbReference type="KEGG" id="foc:113201878"/>
<dbReference type="RefSeq" id="XP_026271626.1">
    <property type="nucleotide sequence ID" value="XM_026415841.2"/>
</dbReference>
<feature type="domain" description="JmjC" evidence="2">
    <location>
        <begin position="240"/>
        <end position="414"/>
    </location>
</feature>
<dbReference type="GeneID" id="113201878"/>
<dbReference type="GO" id="GO:0010468">
    <property type="term" value="P:regulation of gene expression"/>
    <property type="evidence" value="ECO:0007669"/>
    <property type="project" value="TreeGrafter"/>
</dbReference>